<name>W5LEX1_ASTMX</name>
<dbReference type="InParanoid" id="W5LEX1"/>
<organism evidence="1 2">
    <name type="scientific">Astyanax mexicanus</name>
    <name type="common">Blind cave fish</name>
    <name type="synonym">Astyanax fasciatus mexicanus</name>
    <dbReference type="NCBI Taxonomy" id="7994"/>
    <lineage>
        <taxon>Eukaryota</taxon>
        <taxon>Metazoa</taxon>
        <taxon>Chordata</taxon>
        <taxon>Craniata</taxon>
        <taxon>Vertebrata</taxon>
        <taxon>Euteleostomi</taxon>
        <taxon>Actinopterygii</taxon>
        <taxon>Neopterygii</taxon>
        <taxon>Teleostei</taxon>
        <taxon>Ostariophysi</taxon>
        <taxon>Characiformes</taxon>
        <taxon>Characoidei</taxon>
        <taxon>Acestrorhamphidae</taxon>
        <taxon>Acestrorhamphinae</taxon>
        <taxon>Astyanax</taxon>
    </lineage>
</organism>
<dbReference type="PANTHER" id="PTHR14449:SF2">
    <property type="entry name" value="FANCONI ANEMIA GROUP F PROTEIN"/>
    <property type="match status" value="1"/>
</dbReference>
<sequence>MEAVLKNLGSTLEVLAVSETEFVREWDARTVDRAFQWAKYCEHVYNRFHANPSIRPVLEDCLRLTNERLSEGLSGHRALSLADLAQCRHRLFIGLLRNPLAPHSVFKSLFDNCRLFEDDGDTKPGRETHLDLSGLIMCRSACKLLGSFQLNSQETSDISFSTQVQGLMLLQRLHAIQCHPGNDSYLRKLMDTFLQDVGQDLDHLFEVIAACLLIENETSEEHTAAQDFLLDWLQDHHQNHHSLLQTMCQSLPLQMCTKLSQKQKKIRLMYWEVLKQWASSMEYDVSGGVWVQQCDTFPSFKTLVNHLKSIWRSGSPLKEETEKELVVLKQVDGDFEVQGLSVWTDLLLHVNTMGKIMKTGGCRFLHDSDKIKRSS</sequence>
<reference evidence="2" key="1">
    <citation type="submission" date="2013-03" db="EMBL/GenBank/DDBJ databases">
        <authorList>
            <person name="Jeffery W."/>
            <person name="Warren W."/>
            <person name="Wilson R.K."/>
        </authorList>
    </citation>
    <scope>NUCLEOTIDE SEQUENCE</scope>
    <source>
        <strain evidence="2">female</strain>
    </source>
</reference>
<protein>
    <submittedName>
        <fullName evidence="1">FA complementation group F</fullName>
    </submittedName>
</protein>
<dbReference type="HOGENOM" id="CLU_770617_0_0_1"/>
<dbReference type="InterPro" id="IPR038505">
    <property type="entry name" value="FANCF_C_sf"/>
</dbReference>
<evidence type="ECO:0000313" key="1">
    <source>
        <dbReference type="Ensembl" id="ENSAMXP00000018383.2"/>
    </source>
</evidence>
<keyword evidence="2" id="KW-1185">Reference proteome</keyword>
<dbReference type="InterPro" id="IPR035428">
    <property type="entry name" value="FANCF"/>
</dbReference>
<dbReference type="AlphaFoldDB" id="W5LEX1"/>
<dbReference type="Proteomes" id="UP000018467">
    <property type="component" value="Unassembled WGS sequence"/>
</dbReference>
<reference evidence="1" key="4">
    <citation type="submission" date="2025-09" db="UniProtKB">
        <authorList>
            <consortium name="Ensembl"/>
        </authorList>
    </citation>
    <scope>IDENTIFICATION</scope>
</reference>
<dbReference type="STRING" id="7994.ENSAMXP00000018383"/>
<dbReference type="Ensembl" id="ENSAMXT00000018383.2">
    <property type="protein sequence ID" value="ENSAMXP00000018383.2"/>
    <property type="gene ID" value="ENSAMXG00000017849.2"/>
</dbReference>
<dbReference type="Pfam" id="PF11107">
    <property type="entry name" value="FANCF"/>
    <property type="match status" value="1"/>
</dbReference>
<dbReference type="GeneTree" id="ENSGT00390000005623"/>
<dbReference type="GO" id="GO:0036297">
    <property type="term" value="P:interstrand cross-link repair"/>
    <property type="evidence" value="ECO:0007669"/>
    <property type="project" value="InterPro"/>
</dbReference>
<dbReference type="Gene3D" id="1.25.40.490">
    <property type="match status" value="1"/>
</dbReference>
<dbReference type="Bgee" id="ENSAMXG00000017849">
    <property type="expression patterns" value="Expressed in testis and 10 other cell types or tissues"/>
</dbReference>
<evidence type="ECO:0000313" key="2">
    <source>
        <dbReference type="Proteomes" id="UP000018467"/>
    </source>
</evidence>
<reference evidence="1" key="3">
    <citation type="submission" date="2025-08" db="UniProtKB">
        <authorList>
            <consortium name="Ensembl"/>
        </authorList>
    </citation>
    <scope>IDENTIFICATION</scope>
</reference>
<dbReference type="eggNOG" id="ENOG502S2Z3">
    <property type="taxonomic scope" value="Eukaryota"/>
</dbReference>
<reference evidence="2" key="2">
    <citation type="journal article" date="2014" name="Nat. Commun.">
        <title>The cavefish genome reveals candidate genes for eye loss.</title>
        <authorList>
            <person name="McGaugh S.E."/>
            <person name="Gross J.B."/>
            <person name="Aken B."/>
            <person name="Blin M."/>
            <person name="Borowsky R."/>
            <person name="Chalopin D."/>
            <person name="Hinaux H."/>
            <person name="Jeffery W.R."/>
            <person name="Keene A."/>
            <person name="Ma L."/>
            <person name="Minx P."/>
            <person name="Murphy D."/>
            <person name="O'Quin K.E."/>
            <person name="Retaux S."/>
            <person name="Rohner N."/>
            <person name="Searle S.M."/>
            <person name="Stahl B.A."/>
            <person name="Tabin C."/>
            <person name="Volff J.N."/>
            <person name="Yoshizawa M."/>
            <person name="Warren W.C."/>
        </authorList>
    </citation>
    <scope>NUCLEOTIDE SEQUENCE [LARGE SCALE GENOMIC DNA]</scope>
    <source>
        <strain evidence="2">female</strain>
    </source>
</reference>
<proteinExistence type="predicted"/>
<dbReference type="PANTHER" id="PTHR14449">
    <property type="entry name" value="FANCONI ANEMIA GROUP F PROTEIN FANCF"/>
    <property type="match status" value="1"/>
</dbReference>
<accession>W5LEX1</accession>
<dbReference type="GO" id="GO:0043240">
    <property type="term" value="C:Fanconi anaemia nuclear complex"/>
    <property type="evidence" value="ECO:0007669"/>
    <property type="project" value="InterPro"/>
</dbReference>